<sequence length="67" mass="7808">MRRRYRVLLERDEEGYLVAHVPELQAHTQAKSWEELLKRLEEAVAVSLDEEHIRLLGLEGELVIEAA</sequence>
<dbReference type="HOGENOM" id="CLU_114047_3_2_0"/>
<organism evidence="1 2">
    <name type="scientific">Thermus oshimai JL-2</name>
    <dbReference type="NCBI Taxonomy" id="751945"/>
    <lineage>
        <taxon>Bacteria</taxon>
        <taxon>Thermotogati</taxon>
        <taxon>Deinococcota</taxon>
        <taxon>Deinococci</taxon>
        <taxon>Thermales</taxon>
        <taxon>Thermaceae</taxon>
        <taxon>Thermus</taxon>
    </lineage>
</organism>
<dbReference type="PATRIC" id="fig|751945.3.peg.1995"/>
<keyword evidence="2" id="KW-1185">Reference proteome</keyword>
<dbReference type="Gene3D" id="3.30.160.250">
    <property type="match status" value="1"/>
</dbReference>
<dbReference type="Proteomes" id="UP000000211">
    <property type="component" value="Chromosome"/>
</dbReference>
<reference evidence="1 2" key="1">
    <citation type="journal article" date="2013" name="Genome Announc.">
        <title>Whole Genome Sequencing of Thermus oshimai JL-2 and Thermus thermophilus JL-18, Incomplete Denitrifiers from the United States Great Basin.</title>
        <authorList>
            <person name="Murugapiran S.K."/>
            <person name="Huntemann M."/>
            <person name="Wei C.L."/>
            <person name="Han J."/>
            <person name="Detter J.C."/>
            <person name="Han C.S."/>
            <person name="Erkkila T.H."/>
            <person name="Teshima H."/>
            <person name="Chen A."/>
            <person name="Kyrpides N."/>
            <person name="Mavrommatis K."/>
            <person name="Markowitz V."/>
            <person name="Szeto E."/>
            <person name="Ivanova N."/>
            <person name="Pagani I."/>
            <person name="Lam J."/>
            <person name="McDonald A.I."/>
            <person name="Dodsworth J.A."/>
            <person name="Pati A."/>
            <person name="Goodwin L."/>
            <person name="Peters L."/>
            <person name="Pitluck S."/>
            <person name="Woyke T."/>
            <person name="Hedlund B.P."/>
        </authorList>
    </citation>
    <scope>NUCLEOTIDE SEQUENCE</scope>
    <source>
        <strain evidence="1 2">JL-2</strain>
    </source>
</reference>
<dbReference type="SUPFAM" id="SSF143100">
    <property type="entry name" value="TTHA1013/TTHA0281-like"/>
    <property type="match status" value="1"/>
</dbReference>
<gene>
    <name evidence="1" type="ORF">Theos_2049</name>
</gene>
<dbReference type="eggNOG" id="COG1598">
    <property type="taxonomic scope" value="Bacteria"/>
</dbReference>
<protein>
    <recommendedName>
        <fullName evidence="3">HicB-like antitoxin of toxin-antitoxin system domain-containing protein</fullName>
    </recommendedName>
</protein>
<dbReference type="STRING" id="751945.Theos_2049"/>
<accession>K7RKT4</accession>
<dbReference type="AlphaFoldDB" id="K7RKT4"/>
<evidence type="ECO:0008006" key="3">
    <source>
        <dbReference type="Google" id="ProtNLM"/>
    </source>
</evidence>
<proteinExistence type="predicted"/>
<dbReference type="KEGG" id="tos:Theos_2049"/>
<evidence type="ECO:0000313" key="2">
    <source>
        <dbReference type="Proteomes" id="UP000000211"/>
    </source>
</evidence>
<dbReference type="RefSeq" id="WP_016330225.1">
    <property type="nucleotide sequence ID" value="NC_019386.1"/>
</dbReference>
<dbReference type="EMBL" id="CP003249">
    <property type="protein sequence ID" value="AFV77047.1"/>
    <property type="molecule type" value="Genomic_DNA"/>
</dbReference>
<name>K7RKT4_THEOS</name>
<evidence type="ECO:0000313" key="1">
    <source>
        <dbReference type="EMBL" id="AFV77047.1"/>
    </source>
</evidence>
<dbReference type="OrthoDB" id="5419659at2"/>
<dbReference type="InterPro" id="IPR035069">
    <property type="entry name" value="TTHA1013/TTHA0281-like"/>
</dbReference>